<protein>
    <submittedName>
        <fullName evidence="1">Uncharacterized protein</fullName>
    </submittedName>
</protein>
<sequence length="53" mass="6134">MNDRPPLKEQAEDHLKEALEADSLEQKNFHIRSALQFEECIEAAEQVEHAQTD</sequence>
<evidence type="ECO:0000313" key="2">
    <source>
        <dbReference type="Proteomes" id="UP000198775"/>
    </source>
</evidence>
<evidence type="ECO:0000313" key="1">
    <source>
        <dbReference type="EMBL" id="SEO85052.1"/>
    </source>
</evidence>
<proteinExistence type="predicted"/>
<dbReference type="AlphaFoldDB" id="A0A1H8T293"/>
<dbReference type="EMBL" id="FOCX01000021">
    <property type="protein sequence ID" value="SEO85052.1"/>
    <property type="molecule type" value="Genomic_DNA"/>
</dbReference>
<organism evidence="1 2">
    <name type="scientific">Halorientalis persicus</name>
    <dbReference type="NCBI Taxonomy" id="1367881"/>
    <lineage>
        <taxon>Archaea</taxon>
        <taxon>Methanobacteriati</taxon>
        <taxon>Methanobacteriota</taxon>
        <taxon>Stenosarchaea group</taxon>
        <taxon>Halobacteria</taxon>
        <taxon>Halobacteriales</taxon>
        <taxon>Haloarculaceae</taxon>
        <taxon>Halorientalis</taxon>
    </lineage>
</organism>
<name>A0A1H8T293_9EURY</name>
<accession>A0A1H8T293</accession>
<reference evidence="2" key="1">
    <citation type="submission" date="2016-10" db="EMBL/GenBank/DDBJ databases">
        <authorList>
            <person name="Varghese N."/>
            <person name="Submissions S."/>
        </authorList>
    </citation>
    <scope>NUCLEOTIDE SEQUENCE [LARGE SCALE GENOMIC DNA]</scope>
    <source>
        <strain evidence="2">IBRC-M 10043</strain>
    </source>
</reference>
<keyword evidence="2" id="KW-1185">Reference proteome</keyword>
<gene>
    <name evidence="1" type="ORF">SAMN05216388_10212</name>
</gene>
<dbReference type="Proteomes" id="UP000198775">
    <property type="component" value="Unassembled WGS sequence"/>
</dbReference>